<dbReference type="GeneID" id="35446156"/>
<evidence type="ECO:0000313" key="2">
    <source>
        <dbReference type="Proteomes" id="UP000242254"/>
    </source>
</evidence>
<evidence type="ECO:0000313" key="1">
    <source>
        <dbReference type="EMBL" id="PHZ10323.1"/>
    </source>
</evidence>
<sequence length="213" mass="23993">MLTTTAPSTIIKYFLDLALLRESHHVGVSALTIHAIGLLIPLLPPQDFIHPMFKELNDLILTDPYLLAVSEPCRLIRCGIPKSVNGKYTMTQSLPDLTTTPVLKDSMSARVGKAMIFPYIFNDYTFNLHNYSTNAPNSFLTLFHSMVHYSSLDIFGIFLEYFQTLRNSEKLLTDVQLLYVCFLIGPALHRIEKLDISEAGVSLFKAIFNTCVC</sequence>
<reference evidence="1 2" key="1">
    <citation type="journal article" date="2016" name="Proc. Natl. Acad. Sci. U.S.A.">
        <title>Lipid metabolic changes in an early divergent fungus govern the establishment of a mutualistic symbiosis with endobacteria.</title>
        <authorList>
            <person name="Lastovetsky O.A."/>
            <person name="Gaspar M.L."/>
            <person name="Mondo S.J."/>
            <person name="LaButti K.M."/>
            <person name="Sandor L."/>
            <person name="Grigoriev I.V."/>
            <person name="Henry S.A."/>
            <person name="Pawlowska T.E."/>
        </authorList>
    </citation>
    <scope>NUCLEOTIDE SEQUENCE [LARGE SCALE GENOMIC DNA]</scope>
    <source>
        <strain evidence="1 2">ATCC 52813</strain>
    </source>
</reference>
<name>A0A2G4SNI0_RHIZD</name>
<accession>A0A2G4SNI0</accession>
<dbReference type="Proteomes" id="UP000242254">
    <property type="component" value="Unassembled WGS sequence"/>
</dbReference>
<dbReference type="STRING" id="1340429.A0A2G4SNI0"/>
<keyword evidence="2" id="KW-1185">Reference proteome</keyword>
<dbReference type="EMBL" id="KZ303855">
    <property type="protein sequence ID" value="PHZ10323.1"/>
    <property type="molecule type" value="Genomic_DNA"/>
</dbReference>
<dbReference type="RefSeq" id="XP_023464031.1">
    <property type="nucleotide sequence ID" value="XM_023615168.1"/>
</dbReference>
<organism evidence="1 2">
    <name type="scientific">Rhizopus microsporus ATCC 52813</name>
    <dbReference type="NCBI Taxonomy" id="1340429"/>
    <lineage>
        <taxon>Eukaryota</taxon>
        <taxon>Fungi</taxon>
        <taxon>Fungi incertae sedis</taxon>
        <taxon>Mucoromycota</taxon>
        <taxon>Mucoromycotina</taxon>
        <taxon>Mucoromycetes</taxon>
        <taxon>Mucorales</taxon>
        <taxon>Mucorineae</taxon>
        <taxon>Rhizopodaceae</taxon>
        <taxon>Rhizopus</taxon>
    </lineage>
</organism>
<gene>
    <name evidence="1" type="ORF">RHIMIDRAFT_37389</name>
</gene>
<dbReference type="AlphaFoldDB" id="A0A2G4SNI0"/>
<protein>
    <submittedName>
        <fullName evidence="1">Uncharacterized protein</fullName>
    </submittedName>
</protein>
<proteinExistence type="predicted"/>